<dbReference type="OrthoDB" id="676979at2759"/>
<dbReference type="Proteomes" id="UP000821853">
    <property type="component" value="Chromosome 3"/>
</dbReference>
<evidence type="ECO:0000313" key="5">
    <source>
        <dbReference type="EMBL" id="KAH9369858.1"/>
    </source>
</evidence>
<gene>
    <name evidence="5" type="ORF">HPB48_013863</name>
</gene>
<evidence type="ECO:0000256" key="2">
    <source>
        <dbReference type="ARBA" id="ARBA00022737"/>
    </source>
</evidence>
<dbReference type="AlphaFoldDB" id="A0A9J6G2X1"/>
<proteinExistence type="predicted"/>
<feature type="transmembrane region" description="Helical" evidence="4">
    <location>
        <begin position="943"/>
        <end position="964"/>
    </location>
</feature>
<dbReference type="InterPro" id="IPR003591">
    <property type="entry name" value="Leu-rich_rpt_typical-subtyp"/>
</dbReference>
<evidence type="ECO:0000256" key="3">
    <source>
        <dbReference type="SAM" id="MobiDB-lite"/>
    </source>
</evidence>
<dbReference type="FunFam" id="3.80.10.10:FF:001164">
    <property type="entry name" value="GH01279p"/>
    <property type="match status" value="1"/>
</dbReference>
<keyword evidence="1" id="KW-0433">Leucine-rich repeat</keyword>
<dbReference type="InterPro" id="IPR001611">
    <property type="entry name" value="Leu-rich_rpt"/>
</dbReference>
<dbReference type="PANTHER" id="PTHR24366">
    <property type="entry name" value="IG(IMMUNOGLOBULIN) AND LRR(LEUCINE RICH REPEAT) DOMAINS"/>
    <property type="match status" value="1"/>
</dbReference>
<organism evidence="5 6">
    <name type="scientific">Haemaphysalis longicornis</name>
    <name type="common">Bush tick</name>
    <dbReference type="NCBI Taxonomy" id="44386"/>
    <lineage>
        <taxon>Eukaryota</taxon>
        <taxon>Metazoa</taxon>
        <taxon>Ecdysozoa</taxon>
        <taxon>Arthropoda</taxon>
        <taxon>Chelicerata</taxon>
        <taxon>Arachnida</taxon>
        <taxon>Acari</taxon>
        <taxon>Parasitiformes</taxon>
        <taxon>Ixodida</taxon>
        <taxon>Ixodoidea</taxon>
        <taxon>Ixodidae</taxon>
        <taxon>Haemaphysalinae</taxon>
        <taxon>Haemaphysalis</taxon>
    </lineage>
</organism>
<keyword evidence="2" id="KW-0677">Repeat</keyword>
<keyword evidence="6" id="KW-1185">Reference proteome</keyword>
<dbReference type="SUPFAM" id="SSF52058">
    <property type="entry name" value="L domain-like"/>
    <property type="match status" value="1"/>
</dbReference>
<feature type="region of interest" description="Disordered" evidence="3">
    <location>
        <begin position="994"/>
        <end position="1029"/>
    </location>
</feature>
<evidence type="ECO:0000313" key="6">
    <source>
        <dbReference type="Proteomes" id="UP000821853"/>
    </source>
</evidence>
<dbReference type="VEuPathDB" id="VectorBase:HLOH_055738"/>
<dbReference type="EMBL" id="JABSTR010000005">
    <property type="protein sequence ID" value="KAH9369858.1"/>
    <property type="molecule type" value="Genomic_DNA"/>
</dbReference>
<reference evidence="5 6" key="1">
    <citation type="journal article" date="2020" name="Cell">
        <title>Large-Scale Comparative Analyses of Tick Genomes Elucidate Their Genetic Diversity and Vector Capacities.</title>
        <authorList>
            <consortium name="Tick Genome and Microbiome Consortium (TIGMIC)"/>
            <person name="Jia N."/>
            <person name="Wang J."/>
            <person name="Shi W."/>
            <person name="Du L."/>
            <person name="Sun Y."/>
            <person name="Zhan W."/>
            <person name="Jiang J.F."/>
            <person name="Wang Q."/>
            <person name="Zhang B."/>
            <person name="Ji P."/>
            <person name="Bell-Sakyi L."/>
            <person name="Cui X.M."/>
            <person name="Yuan T.T."/>
            <person name="Jiang B.G."/>
            <person name="Yang W.F."/>
            <person name="Lam T.T."/>
            <person name="Chang Q.C."/>
            <person name="Ding S.J."/>
            <person name="Wang X.J."/>
            <person name="Zhu J.G."/>
            <person name="Ruan X.D."/>
            <person name="Zhao L."/>
            <person name="Wei J.T."/>
            <person name="Ye R.Z."/>
            <person name="Que T.C."/>
            <person name="Du C.H."/>
            <person name="Zhou Y.H."/>
            <person name="Cheng J.X."/>
            <person name="Dai P.F."/>
            <person name="Guo W.B."/>
            <person name="Han X.H."/>
            <person name="Huang E.J."/>
            <person name="Li L.F."/>
            <person name="Wei W."/>
            <person name="Gao Y.C."/>
            <person name="Liu J.Z."/>
            <person name="Shao H.Z."/>
            <person name="Wang X."/>
            <person name="Wang C.C."/>
            <person name="Yang T.C."/>
            <person name="Huo Q.B."/>
            <person name="Li W."/>
            <person name="Chen H.Y."/>
            <person name="Chen S.E."/>
            <person name="Zhou L.G."/>
            <person name="Ni X.B."/>
            <person name="Tian J.H."/>
            <person name="Sheng Y."/>
            <person name="Liu T."/>
            <person name="Pan Y.S."/>
            <person name="Xia L.Y."/>
            <person name="Li J."/>
            <person name="Zhao F."/>
            <person name="Cao W.C."/>
        </authorList>
    </citation>
    <scope>NUCLEOTIDE SEQUENCE [LARGE SCALE GENOMIC DNA]</scope>
    <source>
        <strain evidence="5">HaeL-2018</strain>
    </source>
</reference>
<dbReference type="Pfam" id="PF13855">
    <property type="entry name" value="LRR_8"/>
    <property type="match status" value="3"/>
</dbReference>
<keyword evidence="4" id="KW-0472">Membrane</keyword>
<dbReference type="PRINTS" id="PR00019">
    <property type="entry name" value="LEURICHRPT"/>
</dbReference>
<dbReference type="PROSITE" id="PS51450">
    <property type="entry name" value="LRR"/>
    <property type="match status" value="5"/>
</dbReference>
<dbReference type="SMART" id="SM00369">
    <property type="entry name" value="LRR_TYP"/>
    <property type="match status" value="10"/>
</dbReference>
<dbReference type="OMA" id="KMSQRAS"/>
<name>A0A9J6G2X1_HAELO</name>
<keyword evidence="4" id="KW-0812">Transmembrane</keyword>
<dbReference type="SMART" id="SM00364">
    <property type="entry name" value="LRR_BAC"/>
    <property type="match status" value="5"/>
</dbReference>
<protein>
    <submittedName>
        <fullName evidence="5">Uncharacterized protein</fullName>
    </submittedName>
</protein>
<feature type="region of interest" description="Disordered" evidence="3">
    <location>
        <begin position="1"/>
        <end position="25"/>
    </location>
</feature>
<dbReference type="InterPro" id="IPR032675">
    <property type="entry name" value="LRR_dom_sf"/>
</dbReference>
<dbReference type="PANTHER" id="PTHR24366:SF170">
    <property type="entry name" value="RE50361P"/>
    <property type="match status" value="1"/>
</dbReference>
<evidence type="ECO:0000256" key="1">
    <source>
        <dbReference type="ARBA" id="ARBA00022614"/>
    </source>
</evidence>
<dbReference type="Gene3D" id="3.80.10.10">
    <property type="entry name" value="Ribonuclease Inhibitor"/>
    <property type="match status" value="3"/>
</dbReference>
<sequence>MPKNKSSAKQPTTNSKTTKAVEQTSDPVYTMSNAAVAIRIDAKPGASESRITANAVFLNSTMACKAVWLLLSLLAVLEVQSETTEMTADTATVTASTPSLTSGGIDLTCTGNGTSTECRGGSETTETTADTATVTASTPSLTSGGIDLTCTVNGTSMECRGEQMETPVLPFVRKKLSQAAHSGTSLTALSLAIKSLGSLENNSLILHGVQELSIVRSDLSSVLQGAFTQAKASLHTLDLSQNNLTTVPSTALQDLPSLTALNLSYNQITELNGYSFKNISSLTVLSLRGNEISSVAVGAFFHLERLKDLDLSSNKLTSFDSSAFGKTALETLRIASNSLISVSLERSLTQLRHVDLSHNQISSATMKLDLPGLITLNIGHNSLTELKLDSLASLQTLTVAHNPVKRLTKSSLAPLLKLETLDASHCQLRRLEELLFSTLGKLKLLNMSANNIYTADSAAFVGLNSLVTLDLSRNEITYINQNHTADLASLEHIDLSGNSIEYIFAGAFTHSPNIRSINLQGNSLDCGCQLQGFANLLKHREFAEETLSSAVCDDDSHIVDYDFGLLVCTTEKTPVTGTTIAATMASETTTAKPLTIQSTPVAGTTTVETTASETTTAKPHTTQSTPVAGTTIVATTASETTTAKPHTIQSTPVAGTTTVETMASEATTAKPHTTQNPTTMVPFNGRLTLVHMEQDNTKLSLTWNAYSGSDPLDQLQCRVTVRAIGQTFLTNVTQPCSPAYRNKTFHIFVTKLGVKYEVCLLAYRHAAEVARNCNIFNTTKVLPTTPLVMKTAGETTVATFSKRPAETTTHEEISTISQDDQDDKFHYRLRIQPDLSVPRQLRVNWSFTPPFHGSSPCRLNVTVLKNKSTLMRVETACSSGGHLTVGNIARENDYDVCFSRLVLNITADCHEISFPELAYSHGPATGASSSSAAGNRDESRPPVALLIMIAALVLIAVLAVLLFIHRRLRKRAIARRKVKDSVFHLQLNRRSGTYQVQDATEARTTLSSSVSHDGTTTKMSQRASSIDEL</sequence>
<evidence type="ECO:0000256" key="4">
    <source>
        <dbReference type="SAM" id="Phobius"/>
    </source>
</evidence>
<comment type="caution">
    <text evidence="5">The sequence shown here is derived from an EMBL/GenBank/DDBJ whole genome shotgun (WGS) entry which is preliminary data.</text>
</comment>
<keyword evidence="4" id="KW-1133">Transmembrane helix</keyword>
<accession>A0A9J6G2X1</accession>
<dbReference type="SMART" id="SM00365">
    <property type="entry name" value="LRR_SD22"/>
    <property type="match status" value="5"/>
</dbReference>